<gene>
    <name evidence="4" type="ORF">D0Z08_23015</name>
</gene>
<evidence type="ECO:0000256" key="2">
    <source>
        <dbReference type="ARBA" id="ARBA00023002"/>
    </source>
</evidence>
<dbReference type="OrthoDB" id="3771653at2"/>
<dbReference type="EMBL" id="QXGH01000030">
    <property type="protein sequence ID" value="RHW24615.1"/>
    <property type="molecule type" value="Genomic_DNA"/>
</dbReference>
<dbReference type="InterPro" id="IPR002347">
    <property type="entry name" value="SDR_fam"/>
</dbReference>
<sequence length="192" mass="19053">MGGAPDHGQLSHGLVRAPRGPDPALRPHPARRGGRGTGPVTAAADLAGRLTVVSGAGGGIGAGLAREAVSRGMKVLALDVDAARLAALAGSLPRDAVRTAVVDVADAEAVAAAASEATAAWGPAALICCNAGIEFAGRTWDMTPDQWRRLQGINVDGAFHLLHAFLPATIADGRPGHVLVTSSVGGLSSGAG</sequence>
<organism evidence="4 5">
    <name type="scientific">Nocardioides immobilis</name>
    <dbReference type="NCBI Taxonomy" id="2049295"/>
    <lineage>
        <taxon>Bacteria</taxon>
        <taxon>Bacillati</taxon>
        <taxon>Actinomycetota</taxon>
        <taxon>Actinomycetes</taxon>
        <taxon>Propionibacteriales</taxon>
        <taxon>Nocardioidaceae</taxon>
        <taxon>Nocardioides</taxon>
    </lineage>
</organism>
<evidence type="ECO:0000256" key="3">
    <source>
        <dbReference type="SAM" id="MobiDB-lite"/>
    </source>
</evidence>
<reference evidence="4 5" key="1">
    <citation type="submission" date="2018-09" db="EMBL/GenBank/DDBJ databases">
        <title>Genome sequencing of Nocardioides immobilis CCTCC AB 2017083 for comparison to Nocardioides silvaticus.</title>
        <authorList>
            <person name="Li C."/>
            <person name="Wang G."/>
        </authorList>
    </citation>
    <scope>NUCLEOTIDE SEQUENCE [LARGE SCALE GENOMIC DNA]</scope>
    <source>
        <strain evidence="4 5">CCTCC AB 2017083</strain>
    </source>
</reference>
<protein>
    <submittedName>
        <fullName evidence="4">SDR family NAD(P)-dependent oxidoreductase</fullName>
    </submittedName>
</protein>
<keyword evidence="2" id="KW-0560">Oxidoreductase</keyword>
<dbReference type="Proteomes" id="UP000283644">
    <property type="component" value="Unassembled WGS sequence"/>
</dbReference>
<dbReference type="SUPFAM" id="SSF51735">
    <property type="entry name" value="NAD(P)-binding Rossmann-fold domains"/>
    <property type="match status" value="1"/>
</dbReference>
<dbReference type="GO" id="GO:0016491">
    <property type="term" value="F:oxidoreductase activity"/>
    <property type="evidence" value="ECO:0007669"/>
    <property type="project" value="UniProtKB-KW"/>
</dbReference>
<proteinExistence type="inferred from homology"/>
<keyword evidence="5" id="KW-1185">Reference proteome</keyword>
<comment type="caution">
    <text evidence="4">The sequence shown here is derived from an EMBL/GenBank/DDBJ whole genome shotgun (WGS) entry which is preliminary data.</text>
</comment>
<dbReference type="PRINTS" id="PR00081">
    <property type="entry name" value="GDHRDH"/>
</dbReference>
<name>A0A417XWC8_9ACTN</name>
<accession>A0A417XWC8</accession>
<feature type="region of interest" description="Disordered" evidence="3">
    <location>
        <begin position="1"/>
        <end position="40"/>
    </location>
</feature>
<dbReference type="Pfam" id="PF00106">
    <property type="entry name" value="adh_short"/>
    <property type="match status" value="1"/>
</dbReference>
<dbReference type="AlphaFoldDB" id="A0A417XWC8"/>
<dbReference type="PANTHER" id="PTHR43669:SF3">
    <property type="entry name" value="ALCOHOL DEHYDROGENASE, PUTATIVE (AFU_ORTHOLOGUE AFUA_3G03445)-RELATED"/>
    <property type="match status" value="1"/>
</dbReference>
<evidence type="ECO:0000313" key="4">
    <source>
        <dbReference type="EMBL" id="RHW24615.1"/>
    </source>
</evidence>
<comment type="similarity">
    <text evidence="1">Belongs to the short-chain dehydrogenases/reductases (SDR) family.</text>
</comment>
<dbReference type="PANTHER" id="PTHR43669">
    <property type="entry name" value="5-KETO-D-GLUCONATE 5-REDUCTASE"/>
    <property type="match status" value="1"/>
</dbReference>
<dbReference type="Gene3D" id="3.40.50.720">
    <property type="entry name" value="NAD(P)-binding Rossmann-like Domain"/>
    <property type="match status" value="1"/>
</dbReference>
<evidence type="ECO:0000256" key="1">
    <source>
        <dbReference type="ARBA" id="ARBA00006484"/>
    </source>
</evidence>
<dbReference type="InterPro" id="IPR036291">
    <property type="entry name" value="NAD(P)-bd_dom_sf"/>
</dbReference>
<evidence type="ECO:0000313" key="5">
    <source>
        <dbReference type="Proteomes" id="UP000283644"/>
    </source>
</evidence>